<evidence type="ECO:0000313" key="1">
    <source>
        <dbReference type="EMBL" id="KCZ84824.1"/>
    </source>
</evidence>
<sequence length="174" mass="19348">MKIVGNAFVLVCGLVLVLAVAWLAHLHFETRGKTANAPALIEQVPSMLEAGEWLDGRHEYDFQGGMAWSAYRVNPDIAEHINRRGLDFLIETTHSPESGLRRDWEYLPAPDAAGSQRGCKIYGSDRELRPEGKTLRDILRAASQSSPLYIATLDSGACLAVYPDEQLIHISWMD</sequence>
<dbReference type="STRING" id="1280949.HAD_04055"/>
<name>A0A069E4H5_9PROT</name>
<protein>
    <submittedName>
        <fullName evidence="1">Uncharacterized protein</fullName>
    </submittedName>
</protein>
<comment type="caution">
    <text evidence="1">The sequence shown here is derived from an EMBL/GenBank/DDBJ whole genome shotgun (WGS) entry which is preliminary data.</text>
</comment>
<gene>
    <name evidence="1" type="ORF">HAD_04055</name>
</gene>
<evidence type="ECO:0000313" key="2">
    <source>
        <dbReference type="Proteomes" id="UP000027446"/>
    </source>
</evidence>
<proteinExistence type="predicted"/>
<dbReference type="Proteomes" id="UP000027446">
    <property type="component" value="Unassembled WGS sequence"/>
</dbReference>
<dbReference type="AlphaFoldDB" id="A0A069E4H5"/>
<dbReference type="PATRIC" id="fig|1280949.3.peg.831"/>
<accession>A0A069E4H5</accession>
<reference evidence="1 2" key="1">
    <citation type="journal article" date="2014" name="Antonie Van Leeuwenhoek">
        <title>Hyphomonas beringensis sp. nov. and Hyphomonas chukchiensis sp. nov., isolated from surface seawater of the Bering Sea and Chukchi Sea.</title>
        <authorList>
            <person name="Li C."/>
            <person name="Lai Q."/>
            <person name="Li G."/>
            <person name="Dong C."/>
            <person name="Wang J."/>
            <person name="Liao Y."/>
            <person name="Shao Z."/>
        </authorList>
    </citation>
    <scope>NUCLEOTIDE SEQUENCE [LARGE SCALE GENOMIC DNA]</scope>
    <source>
        <strain evidence="1 2">MHS-3</strain>
    </source>
</reference>
<organism evidence="1 2">
    <name type="scientific">Hyphomonas adhaerens MHS-3</name>
    <dbReference type="NCBI Taxonomy" id="1280949"/>
    <lineage>
        <taxon>Bacteria</taxon>
        <taxon>Pseudomonadati</taxon>
        <taxon>Pseudomonadota</taxon>
        <taxon>Alphaproteobacteria</taxon>
        <taxon>Hyphomonadales</taxon>
        <taxon>Hyphomonadaceae</taxon>
        <taxon>Hyphomonas</taxon>
    </lineage>
</organism>
<dbReference type="EMBL" id="ARYH01000001">
    <property type="protein sequence ID" value="KCZ84824.1"/>
    <property type="molecule type" value="Genomic_DNA"/>
</dbReference>
<keyword evidence="2" id="KW-1185">Reference proteome</keyword>